<dbReference type="AlphaFoldDB" id="A0A095BW21"/>
<accession>A0A095BW21</accession>
<organism evidence="2">
    <name type="scientific">Schistosoma haematobium</name>
    <name type="common">Blood fluke</name>
    <dbReference type="NCBI Taxonomy" id="6185"/>
    <lineage>
        <taxon>Eukaryota</taxon>
        <taxon>Metazoa</taxon>
        <taxon>Spiralia</taxon>
        <taxon>Lophotrochozoa</taxon>
        <taxon>Platyhelminthes</taxon>
        <taxon>Trematoda</taxon>
        <taxon>Digenea</taxon>
        <taxon>Strigeidida</taxon>
        <taxon>Schistosomatoidea</taxon>
        <taxon>Schistosomatidae</taxon>
        <taxon>Schistosoma</taxon>
    </lineage>
</organism>
<proteinExistence type="predicted"/>
<sequence length="32" mass="3570">RINHSSGADLALSYNHLNKNNNSRADELTSQE</sequence>
<feature type="non-terminal residue" evidence="2">
    <location>
        <position position="1"/>
    </location>
</feature>
<dbReference type="EMBL" id="KL250536">
    <property type="protein sequence ID" value="KGB33183.1"/>
    <property type="molecule type" value="Genomic_DNA"/>
</dbReference>
<evidence type="ECO:0000313" key="2">
    <source>
        <dbReference type="EMBL" id="KGB33183.1"/>
    </source>
</evidence>
<feature type="compositionally biased region" description="Polar residues" evidence="1">
    <location>
        <begin position="15"/>
        <end position="32"/>
    </location>
</feature>
<protein>
    <submittedName>
        <fullName evidence="2">Uncharacterized protein</fullName>
    </submittedName>
</protein>
<feature type="region of interest" description="Disordered" evidence="1">
    <location>
        <begin position="1"/>
        <end position="32"/>
    </location>
</feature>
<gene>
    <name evidence="2" type="ORF">MS3_01340</name>
</gene>
<reference evidence="2" key="1">
    <citation type="journal article" date="2012" name="Nat. Genet.">
        <title>Whole-genome sequence of Schistosoma haematobium.</title>
        <authorList>
            <person name="Young N.D."/>
            <person name="Jex A.R."/>
            <person name="Li B."/>
            <person name="Liu S."/>
            <person name="Yang L."/>
            <person name="Xiong Z."/>
            <person name="Li Y."/>
            <person name="Cantacessi C."/>
            <person name="Hall R.S."/>
            <person name="Xu X."/>
            <person name="Chen F."/>
            <person name="Wu X."/>
            <person name="Zerlotini A."/>
            <person name="Oliveira G."/>
            <person name="Hofmann A."/>
            <person name="Zhang G."/>
            <person name="Fang X."/>
            <person name="Kang Y."/>
            <person name="Campbell B.E."/>
            <person name="Loukas A."/>
            <person name="Ranganathan S."/>
            <person name="Rollinson D."/>
            <person name="Rinaldi G."/>
            <person name="Brindley P.J."/>
            <person name="Yang H."/>
            <person name="Wang J."/>
            <person name="Wang J."/>
            <person name="Gasser R.B."/>
        </authorList>
    </citation>
    <scope>NUCLEOTIDE SEQUENCE [LARGE SCALE GENOMIC DNA]</scope>
</reference>
<feature type="non-terminal residue" evidence="2">
    <location>
        <position position="32"/>
    </location>
</feature>
<evidence type="ECO:0000256" key="1">
    <source>
        <dbReference type="SAM" id="MobiDB-lite"/>
    </source>
</evidence>
<name>A0A095BW21_SCHHA</name>